<evidence type="ECO:0008006" key="3">
    <source>
        <dbReference type="Google" id="ProtNLM"/>
    </source>
</evidence>
<name>A0ABZ2J2A3_9CHLR</name>
<gene>
    <name evidence="1" type="ORF">V8247_07050</name>
</gene>
<organism evidence="1 2">
    <name type="scientific">Candidatus Dehalogenimonas loeffleri</name>
    <dbReference type="NCBI Taxonomy" id="3127115"/>
    <lineage>
        <taxon>Bacteria</taxon>
        <taxon>Bacillati</taxon>
        <taxon>Chloroflexota</taxon>
        <taxon>Dehalococcoidia</taxon>
        <taxon>Dehalococcoidales</taxon>
        <taxon>Dehalococcoidaceae</taxon>
        <taxon>Dehalogenimonas</taxon>
    </lineage>
</organism>
<sequence>MGNAWAATGLAISTDPWSFGESHNIDINLLGYTGWAMMSTWFWDIGTFAVTYNIYDVTGGYYVDSRTLYSREFAIVFQEDTPIYGSINTTLQADRTYLIFLHAYIDASASDMTSFSQSWSNGPDYYTTWSMIELAYNN</sequence>
<evidence type="ECO:0000313" key="1">
    <source>
        <dbReference type="EMBL" id="WWX25012.1"/>
    </source>
</evidence>
<proteinExistence type="predicted"/>
<dbReference type="RefSeq" id="WP_338737145.1">
    <property type="nucleotide sequence ID" value="NZ_CP146612.1"/>
</dbReference>
<protein>
    <recommendedName>
        <fullName evidence="3">DUF4082 domain-containing protein</fullName>
    </recommendedName>
</protein>
<dbReference type="EMBL" id="CP146612">
    <property type="protein sequence ID" value="WWX25012.1"/>
    <property type="molecule type" value="Genomic_DNA"/>
</dbReference>
<accession>A0ABZ2J2A3</accession>
<reference evidence="1 2" key="1">
    <citation type="submission" date="2024-03" db="EMBL/GenBank/DDBJ databases">
        <title>A Dehalogenimonas Isolated from Estuarine Sediments Dihaloeliminates Chlorinated Alkanes.</title>
        <authorList>
            <person name="Yang Y."/>
            <person name="Wang H."/>
        </authorList>
    </citation>
    <scope>NUCLEOTIDE SEQUENCE [LARGE SCALE GENOMIC DNA]</scope>
    <source>
        <strain evidence="1 2">W</strain>
    </source>
</reference>
<keyword evidence="2" id="KW-1185">Reference proteome</keyword>
<evidence type="ECO:0000313" key="2">
    <source>
        <dbReference type="Proteomes" id="UP001375370"/>
    </source>
</evidence>
<dbReference type="Proteomes" id="UP001375370">
    <property type="component" value="Chromosome"/>
</dbReference>